<dbReference type="GO" id="GO:0000287">
    <property type="term" value="F:magnesium ion binding"/>
    <property type="evidence" value="ECO:0007669"/>
    <property type="project" value="UniProtKB-UniRule"/>
</dbReference>
<dbReference type="GO" id="GO:0005524">
    <property type="term" value="F:ATP binding"/>
    <property type="evidence" value="ECO:0007669"/>
    <property type="project" value="UniProtKB-UniRule"/>
</dbReference>
<dbReference type="KEGG" id="ndk:I601_1467"/>
<keyword evidence="11 15" id="KW-0234">DNA repair</keyword>
<name>A0A1A9GJW4_9ACTN</name>
<dbReference type="InterPro" id="IPR014016">
    <property type="entry name" value="UvrD-like_ATP-bd"/>
</dbReference>
<feature type="compositionally biased region" description="Low complexity" evidence="17">
    <location>
        <begin position="836"/>
        <end position="850"/>
    </location>
</feature>
<evidence type="ECO:0000256" key="11">
    <source>
        <dbReference type="ARBA" id="ARBA00023204"/>
    </source>
</evidence>
<feature type="binding site" evidence="15">
    <location>
        <position position="880"/>
    </location>
    <ligand>
        <name>Mg(2+)</name>
        <dbReference type="ChEBI" id="CHEBI:18420"/>
    </ligand>
</feature>
<evidence type="ECO:0000256" key="2">
    <source>
        <dbReference type="ARBA" id="ARBA00022723"/>
    </source>
</evidence>
<dbReference type="CDD" id="cd22352">
    <property type="entry name" value="RecB_C-like"/>
    <property type="match status" value="1"/>
</dbReference>
<keyword evidence="6 15" id="KW-0347">Helicase</keyword>
<dbReference type="EC" id="5.6.2.4" evidence="15"/>
<feature type="active site" description="For nuclease activity" evidence="15">
    <location>
        <position position="1035"/>
    </location>
</feature>
<dbReference type="PANTHER" id="PTHR11070:SF23">
    <property type="entry name" value="RECBCD ENZYME SUBUNIT RECB"/>
    <property type="match status" value="1"/>
</dbReference>
<keyword evidence="8 15" id="KW-0067">ATP-binding</keyword>
<evidence type="ECO:0000256" key="12">
    <source>
        <dbReference type="ARBA" id="ARBA00023235"/>
    </source>
</evidence>
<dbReference type="PATRIC" id="fig|1300347.3.peg.1467"/>
<dbReference type="PROSITE" id="PS51198">
    <property type="entry name" value="UVRD_HELICASE_ATP_BIND"/>
    <property type="match status" value="1"/>
</dbReference>
<evidence type="ECO:0000256" key="16">
    <source>
        <dbReference type="PROSITE-ProRule" id="PRU00560"/>
    </source>
</evidence>
<evidence type="ECO:0000256" key="13">
    <source>
        <dbReference type="ARBA" id="ARBA00034617"/>
    </source>
</evidence>
<dbReference type="RefSeq" id="WP_068107805.1">
    <property type="nucleotide sequence ID" value="NZ_CP015079.1"/>
</dbReference>
<comment type="domain">
    <text evidence="15">The C-terminal domain has nuclease activity and interacts with RecD. It interacts with RecA, facilitating its loading onto ssDNA.</text>
</comment>
<evidence type="ECO:0000256" key="15">
    <source>
        <dbReference type="HAMAP-Rule" id="MF_01485"/>
    </source>
</evidence>
<evidence type="ECO:0000313" key="21">
    <source>
        <dbReference type="Proteomes" id="UP000077868"/>
    </source>
</evidence>
<evidence type="ECO:0000256" key="5">
    <source>
        <dbReference type="ARBA" id="ARBA00022801"/>
    </source>
</evidence>
<evidence type="ECO:0000259" key="19">
    <source>
        <dbReference type="PROSITE" id="PS51217"/>
    </source>
</evidence>
<dbReference type="InterPro" id="IPR011604">
    <property type="entry name" value="PDDEXK-like_dom_sf"/>
</dbReference>
<dbReference type="EMBL" id="CP015079">
    <property type="protein sequence ID" value="ANH37903.1"/>
    <property type="molecule type" value="Genomic_DNA"/>
</dbReference>
<dbReference type="Gene3D" id="3.40.50.300">
    <property type="entry name" value="P-loop containing nucleotide triphosphate hydrolases"/>
    <property type="match status" value="3"/>
</dbReference>
<evidence type="ECO:0000256" key="8">
    <source>
        <dbReference type="ARBA" id="ARBA00022840"/>
    </source>
</evidence>
<dbReference type="SUPFAM" id="SSF52540">
    <property type="entry name" value="P-loop containing nucleoside triphosphate hydrolases"/>
    <property type="match status" value="1"/>
</dbReference>
<evidence type="ECO:0000256" key="4">
    <source>
        <dbReference type="ARBA" id="ARBA00022763"/>
    </source>
</evidence>
<dbReference type="InterPro" id="IPR014017">
    <property type="entry name" value="DNA_helicase_UvrD-like_C"/>
</dbReference>
<dbReference type="Pfam" id="PF00580">
    <property type="entry name" value="UvrD-helicase"/>
    <property type="match status" value="1"/>
</dbReference>
<comment type="domain">
    <text evidence="15">The N-terminal DNA-binding domain is a ssDNA-dependent ATPase and has ATP-dependent 3'-5' helicase function. This domain interacts with RecC.</text>
</comment>
<dbReference type="SUPFAM" id="SSF52980">
    <property type="entry name" value="Restriction endonuclease-like"/>
    <property type="match status" value="1"/>
</dbReference>
<dbReference type="Pfam" id="PF12705">
    <property type="entry name" value="PDDEXK_1"/>
    <property type="match status" value="1"/>
</dbReference>
<feature type="region of interest" description="Disordered" evidence="17">
    <location>
        <begin position="803"/>
        <end position="856"/>
    </location>
</feature>
<comment type="miscellaneous">
    <text evidence="15">In the RecBCD complex, RecB has a slow 3'-5' helicase, an exonuclease activity and loads RecA onto ssDNA, RecD has a fast 5'-3' helicase activity, while RecC stimulates the ATPase and processivity of the RecB helicase and contributes to recognition of the Chi site.</text>
</comment>
<feature type="domain" description="UvrD-like helicase C-terminal" evidence="19">
    <location>
        <begin position="354"/>
        <end position="622"/>
    </location>
</feature>
<evidence type="ECO:0000256" key="9">
    <source>
        <dbReference type="ARBA" id="ARBA00022842"/>
    </source>
</evidence>
<evidence type="ECO:0000256" key="14">
    <source>
        <dbReference type="ARBA" id="ARBA00048988"/>
    </source>
</evidence>
<proteinExistence type="inferred from homology"/>
<evidence type="ECO:0000256" key="3">
    <source>
        <dbReference type="ARBA" id="ARBA00022741"/>
    </source>
</evidence>
<dbReference type="GO" id="GO:0000724">
    <property type="term" value="P:double-strand break repair via homologous recombination"/>
    <property type="evidence" value="ECO:0007669"/>
    <property type="project" value="UniProtKB-UniRule"/>
</dbReference>
<dbReference type="HAMAP" id="MF_01485">
    <property type="entry name" value="RecB"/>
    <property type="match status" value="1"/>
</dbReference>
<keyword evidence="12 15" id="KW-0413">Isomerase</keyword>
<gene>
    <name evidence="15 20" type="primary">recB</name>
    <name evidence="20" type="ORF">I601_1467</name>
</gene>
<dbReference type="InterPro" id="IPR027417">
    <property type="entry name" value="P-loop_NTPase"/>
</dbReference>
<keyword evidence="3 15" id="KW-0547">Nucleotide-binding</keyword>
<dbReference type="GO" id="GO:0008854">
    <property type="term" value="F:exodeoxyribonuclease V activity"/>
    <property type="evidence" value="ECO:0007669"/>
    <property type="project" value="UniProtKB-EC"/>
</dbReference>
<dbReference type="InterPro" id="IPR038726">
    <property type="entry name" value="PDDEXK_AddAB-type"/>
</dbReference>
<evidence type="ECO:0000256" key="10">
    <source>
        <dbReference type="ARBA" id="ARBA00023125"/>
    </source>
</evidence>
<dbReference type="AlphaFoldDB" id="A0A1A9GJW4"/>
<dbReference type="OrthoDB" id="9810135at2"/>
<evidence type="ECO:0000256" key="1">
    <source>
        <dbReference type="ARBA" id="ARBA00022722"/>
    </source>
</evidence>
<keyword evidence="5 15" id="KW-0378">Hydrolase</keyword>
<dbReference type="InterPro" id="IPR004586">
    <property type="entry name" value="RecB"/>
</dbReference>
<keyword evidence="2 15" id="KW-0479">Metal-binding</keyword>
<comment type="subunit">
    <text evidence="15">Heterotrimer of RecB, RecC and RecD. All subunits contribute to DNA-binding. Interacts with RecA.</text>
</comment>
<dbReference type="InterPro" id="IPR011335">
    <property type="entry name" value="Restrct_endonuc-II-like"/>
</dbReference>
<dbReference type="EC" id="3.1.11.5" evidence="15"/>
<feature type="binding site" evidence="16">
    <location>
        <begin position="23"/>
        <end position="30"/>
    </location>
    <ligand>
        <name>ATP</name>
        <dbReference type="ChEBI" id="CHEBI:30616"/>
    </ligand>
</feature>
<dbReference type="PROSITE" id="PS51217">
    <property type="entry name" value="UVRD_HELICASE_CTER"/>
    <property type="match status" value="1"/>
</dbReference>
<accession>A0A1A9GJW4</accession>
<evidence type="ECO:0000259" key="18">
    <source>
        <dbReference type="PROSITE" id="PS51198"/>
    </source>
</evidence>
<dbReference type="GO" id="GO:0043138">
    <property type="term" value="F:3'-5' DNA helicase activity"/>
    <property type="evidence" value="ECO:0007669"/>
    <property type="project" value="UniProtKB-UniRule"/>
</dbReference>
<dbReference type="InterPro" id="IPR000212">
    <property type="entry name" value="DNA_helicase_UvrD/REP"/>
</dbReference>
<evidence type="ECO:0000256" key="7">
    <source>
        <dbReference type="ARBA" id="ARBA00022839"/>
    </source>
</evidence>
<dbReference type="STRING" id="1300347.I601_1467"/>
<comment type="cofactor">
    <cofactor evidence="15">
        <name>Mg(2+)</name>
        <dbReference type="ChEBI" id="CHEBI:18420"/>
    </cofactor>
    <text evidence="15">Binds 1 Mg(2+) ion per subunit.</text>
</comment>
<feature type="region of interest" description="DNA-binding and helicase activity, interacts with RecC" evidence="15">
    <location>
        <begin position="1"/>
        <end position="772"/>
    </location>
</feature>
<feature type="domain" description="UvrD-like helicase ATP-binding" evidence="18">
    <location>
        <begin position="2"/>
        <end position="329"/>
    </location>
</feature>
<keyword evidence="10 15" id="KW-0238">DNA-binding</keyword>
<keyword evidence="21" id="KW-1185">Reference proteome</keyword>
<dbReference type="Proteomes" id="UP000077868">
    <property type="component" value="Chromosome"/>
</dbReference>
<evidence type="ECO:0000256" key="17">
    <source>
        <dbReference type="SAM" id="MobiDB-lite"/>
    </source>
</evidence>
<keyword evidence="9 15" id="KW-0460">Magnesium</keyword>
<evidence type="ECO:0000256" key="6">
    <source>
        <dbReference type="ARBA" id="ARBA00022806"/>
    </source>
</evidence>
<comment type="catalytic activity">
    <reaction evidence="13 15">
        <text>Couples ATP hydrolysis with the unwinding of duplex DNA by translocating in the 3'-5' direction.</text>
        <dbReference type="EC" id="5.6.2.4"/>
    </reaction>
</comment>
<comment type="catalytic activity">
    <reaction evidence="15">
        <text>Exonucleolytic cleavage (in the presence of ATP) in either 5'- to 3'- or 3'- to 5'-direction to yield 5'-phosphooligonucleotides.</text>
        <dbReference type="EC" id="3.1.11.5"/>
    </reaction>
</comment>
<keyword evidence="1 15" id="KW-0540">Nuclease</keyword>
<dbReference type="Gene3D" id="1.10.486.10">
    <property type="entry name" value="PCRA, domain 4"/>
    <property type="match status" value="1"/>
</dbReference>
<dbReference type="PANTHER" id="PTHR11070">
    <property type="entry name" value="UVRD / RECB / PCRA DNA HELICASE FAMILY MEMBER"/>
    <property type="match status" value="1"/>
</dbReference>
<reference evidence="20 21" key="1">
    <citation type="submission" date="2016-03" db="EMBL/GenBank/DDBJ databases">
        <title>Complete genome sequence of a soil Actinobacterium, Nocardioides dokdonensis FR1436.</title>
        <authorList>
            <person name="Kwon S.-K."/>
            <person name="Kim K."/>
            <person name="Kim J.F."/>
        </authorList>
    </citation>
    <scope>NUCLEOTIDE SEQUENCE [LARGE SCALE GENOMIC DNA]</scope>
    <source>
        <strain evidence="20 21">FR1436</strain>
    </source>
</reference>
<dbReference type="GO" id="GO:0003677">
    <property type="term" value="F:DNA binding"/>
    <property type="evidence" value="ECO:0007669"/>
    <property type="project" value="UniProtKB-UniRule"/>
</dbReference>
<keyword evidence="4 15" id="KW-0227">DNA damage</keyword>
<dbReference type="GO" id="GO:0005829">
    <property type="term" value="C:cytosol"/>
    <property type="evidence" value="ECO:0007669"/>
    <property type="project" value="TreeGrafter"/>
</dbReference>
<protein>
    <recommendedName>
        <fullName evidence="15">RecBCD enzyme subunit RecB</fullName>
        <ecNumber evidence="15">3.1.11.5</ecNumber>
        <ecNumber evidence="15">5.6.2.4</ecNumber>
    </recommendedName>
    <alternativeName>
        <fullName evidence="15">DNA 3'-5' helicase subunit RecB</fullName>
    </alternativeName>
    <alternativeName>
        <fullName evidence="15">Exonuclease V subunit RecB</fullName>
        <shortName evidence="15">ExoV subunit RecB</shortName>
    </alternativeName>
    <alternativeName>
        <fullName evidence="15">Helicase/nuclease RecBCD subunit RecB</fullName>
    </alternativeName>
</protein>
<comment type="function">
    <text evidence="15">A helicase/nuclease that prepares dsDNA breaks (DSB) for recombinational DNA repair. Binds to DSBs and unwinds DNA via a highly rapid and processive ATP-dependent bidirectional helicase activity. Unwinds dsDNA until it encounters a Chi (crossover hotspot instigator) sequence from the 3' direction. Cuts ssDNA a few nucleotides 3' to the Chi site. The properties and activities of the enzyme are changed at Chi. The Chi-altered holoenzyme produces a long 3'-ssDNA overhang and facilitates RecA-binding to the ssDNA for homologous DNA recombination and repair. Holoenzyme degrades any linearized DNA that is unable to undergo homologous recombination. In the holoenzyme this subunit contributes ATPase, 3'-5' helicase, exonuclease activity and loads RecA onto ssDNA.</text>
</comment>
<comment type="similarity">
    <text evidence="15">Belongs to the helicase family. UvrD subfamily.</text>
</comment>
<organism evidence="20 21">
    <name type="scientific">Nocardioides dokdonensis FR1436</name>
    <dbReference type="NCBI Taxonomy" id="1300347"/>
    <lineage>
        <taxon>Bacteria</taxon>
        <taxon>Bacillati</taxon>
        <taxon>Actinomycetota</taxon>
        <taxon>Actinomycetes</taxon>
        <taxon>Propionibacteriales</taxon>
        <taxon>Nocardioidaceae</taxon>
        <taxon>Nocardioides</taxon>
    </lineage>
</organism>
<dbReference type="Pfam" id="PF13361">
    <property type="entry name" value="UvrD_C"/>
    <property type="match status" value="1"/>
</dbReference>
<evidence type="ECO:0000313" key="20">
    <source>
        <dbReference type="EMBL" id="ANH37903.1"/>
    </source>
</evidence>
<keyword evidence="7 15" id="KW-0269">Exonuclease</keyword>
<sequence length="1143" mass="123241">MTTDFDVCAPTLPAPGTTTLLEASAGTGKTWTIGALVTRYVVEGVARLDDMLVVTFGRAASQELRERVRAQLVEAERALAGDPDVPAGSDLLRLLVGDGSDREVRHRRVLEALAGFDAATIATTHQFCALVLESLGVAGDTDSRARLVEDLDDLVREVVDDLYLRAFAFAETDPVFSHADALAIARAAVRDPQARLEPADADRSTPVGRRVGFAEKVREELDLRKRRLGILSYDDLLLQLSRALEAEDSPARTRMQERWSVVLVDEFQDTDPVQWEVLDRAFSGVATMVLIGDPKQAIYAFRGGDVTTYLKAARTADRRESLGVNWRSDAALLAACQELLVGARLGDEQIVVHPVTAHHRDRRLEGAPVEAPLRLRAVRRDTFARRPTTMLTVAQVRPHVARDLALDVRRLLASGATFDGRELEPRDVAVISYRHADLAAAQRALVEVGVPAVIAGGGSVFATPAAVEWLTLLEALEQPHRSSRVRAAALTCFVGRTAEEIDAGGGPEADRVTDEVADVLRRWVDLVARRGVAAVMEAASASGMPARVLREIGGERRLTDLRHIGEALHETAQREHLGLVSLLAWLREQVAEGRAGRGAERTRRLDSDAAAVQLVTIHASKGLQYPVVYLPALADRFVPKPVRPLFHDDRGVRCLDVGGQRDAGAEGWGESVRRWADEEAGEWLRLLYVALTRAQGQVVCWWAPTKNATSSPLHRLLMRPEGGPSVPDAPAVPGDDEVVTLFSAWAQRGGPVPEAALWGDPPPVPPRPEVGHLEARHFERAVDTAWRRTSYSALTATLTAEPATGAAGLPGAGPAGSGAAVGSEPEVTPRDDEPDGPATANAPTAAPDEPGTAAPVPAELQLDSPMAALPVGATFGSLVHAVLEHTDPHAPDLHAELLGHVVEQLVWWPVDVDPEALATALVAVCESPLGGAAPGLRLRDVGLRDRLREMDFELPLSGGDLAPGAADDPAAQVRLGDLAPLLRRHLDDDDPVRGYATALEQPALGDQPLRGYLTGSVDVVLRTPGSDGPRYVIVDYKTNWLGPIDEPLTAHAYRPEALDAAMVHSDYPLQALLYAVVLHRFLRWRQPGYDPERHLGGVLYLYLRGMCGADTPWVDGEPCGVFRWTPPVALLEAVSDLLDGGAP</sequence>
<dbReference type="GO" id="GO:0016887">
    <property type="term" value="F:ATP hydrolysis activity"/>
    <property type="evidence" value="ECO:0007669"/>
    <property type="project" value="RHEA"/>
</dbReference>
<comment type="catalytic activity">
    <reaction evidence="14 15">
        <text>ATP + H2O = ADP + phosphate + H(+)</text>
        <dbReference type="Rhea" id="RHEA:13065"/>
        <dbReference type="ChEBI" id="CHEBI:15377"/>
        <dbReference type="ChEBI" id="CHEBI:15378"/>
        <dbReference type="ChEBI" id="CHEBI:30616"/>
        <dbReference type="ChEBI" id="CHEBI:43474"/>
        <dbReference type="ChEBI" id="CHEBI:456216"/>
        <dbReference type="EC" id="5.6.2.4"/>
    </reaction>
</comment>
<dbReference type="GO" id="GO:0009338">
    <property type="term" value="C:exodeoxyribonuclease V complex"/>
    <property type="evidence" value="ECO:0007669"/>
    <property type="project" value="TreeGrafter"/>
</dbReference>
<feature type="binding site" evidence="15">
    <location>
        <position position="1035"/>
    </location>
    <ligand>
        <name>Mg(2+)</name>
        <dbReference type="ChEBI" id="CHEBI:18420"/>
    </ligand>
</feature>
<feature type="region of interest" description="Nuclease activity, interacts with RecD and RecA" evidence="15">
    <location>
        <begin position="785"/>
        <end position="1143"/>
    </location>
</feature>
<dbReference type="Gene3D" id="3.90.320.10">
    <property type="match status" value="1"/>
</dbReference>
<feature type="binding site" evidence="15">
    <location>
        <position position="1018"/>
    </location>
    <ligand>
        <name>Mg(2+)</name>
        <dbReference type="ChEBI" id="CHEBI:18420"/>
    </ligand>
</feature>
<feature type="compositionally biased region" description="Low complexity" evidence="17">
    <location>
        <begin position="817"/>
        <end position="826"/>
    </location>
</feature>